<evidence type="ECO:0000256" key="7">
    <source>
        <dbReference type="ARBA" id="ARBA00047925"/>
    </source>
</evidence>
<dbReference type="OrthoDB" id="9774737at2"/>
<comment type="caution">
    <text evidence="8">Lacks conserved residue(s) required for the propagation of feature annotation.</text>
</comment>
<reference evidence="9 10" key="1">
    <citation type="submission" date="2016-08" db="EMBL/GenBank/DDBJ databases">
        <title>Complete Genome Sequence Of The Indigo Reducing Clostridium isatidis DSM15098.</title>
        <authorList>
            <person name="Little G.T."/>
            <person name="Minton N.P."/>
        </authorList>
    </citation>
    <scope>NUCLEOTIDE SEQUENCE [LARGE SCALE GENOMIC DNA]</scope>
    <source>
        <strain evidence="9 10">DSM 15098</strain>
    </source>
</reference>
<keyword evidence="1 8" id="KW-0808">Transferase</keyword>
<comment type="catalytic activity">
    <reaction evidence="7 8">
        <text>NAD(+) + ATP = ADP + NADP(+) + H(+)</text>
        <dbReference type="Rhea" id="RHEA:18629"/>
        <dbReference type="ChEBI" id="CHEBI:15378"/>
        <dbReference type="ChEBI" id="CHEBI:30616"/>
        <dbReference type="ChEBI" id="CHEBI:57540"/>
        <dbReference type="ChEBI" id="CHEBI:58349"/>
        <dbReference type="ChEBI" id="CHEBI:456216"/>
        <dbReference type="EC" id="2.7.1.23"/>
    </reaction>
</comment>
<comment type="similarity">
    <text evidence="8">Belongs to the NAD kinase family.</text>
</comment>
<dbReference type="GO" id="GO:0046872">
    <property type="term" value="F:metal ion binding"/>
    <property type="evidence" value="ECO:0007669"/>
    <property type="project" value="UniProtKB-UniRule"/>
</dbReference>
<dbReference type="GO" id="GO:0005524">
    <property type="term" value="F:ATP binding"/>
    <property type="evidence" value="ECO:0007669"/>
    <property type="project" value="UniProtKB-KW"/>
</dbReference>
<evidence type="ECO:0000256" key="5">
    <source>
        <dbReference type="ARBA" id="ARBA00022857"/>
    </source>
</evidence>
<protein>
    <recommendedName>
        <fullName evidence="8">NAD kinase</fullName>
        <ecNumber evidence="8">2.7.1.23</ecNumber>
    </recommendedName>
    <alternativeName>
        <fullName evidence="8">ATP-dependent NAD kinase</fullName>
    </alternativeName>
</protein>
<comment type="cofactor">
    <cofactor evidence="8">
        <name>a divalent metal cation</name>
        <dbReference type="ChEBI" id="CHEBI:60240"/>
    </cofactor>
</comment>
<dbReference type="GO" id="GO:0005737">
    <property type="term" value="C:cytoplasm"/>
    <property type="evidence" value="ECO:0007669"/>
    <property type="project" value="UniProtKB-SubCell"/>
</dbReference>
<dbReference type="RefSeq" id="WP_119864828.1">
    <property type="nucleotide sequence ID" value="NZ_CP016786.1"/>
</dbReference>
<feature type="binding site" evidence="8">
    <location>
        <position position="163"/>
    </location>
    <ligand>
        <name>NAD(+)</name>
        <dbReference type="ChEBI" id="CHEBI:57540"/>
    </ligand>
</feature>
<dbReference type="AlphaFoldDB" id="A0A343JAY6"/>
<dbReference type="InterPro" id="IPR002504">
    <property type="entry name" value="NADK"/>
</dbReference>
<dbReference type="Proteomes" id="UP000264883">
    <property type="component" value="Chromosome"/>
</dbReference>
<evidence type="ECO:0000256" key="1">
    <source>
        <dbReference type="ARBA" id="ARBA00022679"/>
    </source>
</evidence>
<comment type="subcellular location">
    <subcellularLocation>
        <location evidence="8">Cytoplasm</location>
    </subcellularLocation>
</comment>
<feature type="active site" description="Proton acceptor" evidence="8">
    <location>
        <position position="61"/>
    </location>
</feature>
<keyword evidence="6 8" id="KW-0520">NAD</keyword>
<dbReference type="GO" id="GO:0019674">
    <property type="term" value="P:NAD+ metabolic process"/>
    <property type="evidence" value="ECO:0007669"/>
    <property type="project" value="InterPro"/>
</dbReference>
<feature type="binding site" evidence="8">
    <location>
        <position position="146"/>
    </location>
    <ligand>
        <name>NAD(+)</name>
        <dbReference type="ChEBI" id="CHEBI:57540"/>
    </ligand>
</feature>
<dbReference type="EC" id="2.7.1.23" evidence="8"/>
<dbReference type="Pfam" id="PF20143">
    <property type="entry name" value="NAD_kinase_C"/>
    <property type="match status" value="1"/>
</dbReference>
<name>A0A343JAY6_9CLOT</name>
<gene>
    <name evidence="8" type="primary">nadK</name>
    <name evidence="9" type="ORF">BEN51_04130</name>
</gene>
<keyword evidence="10" id="KW-1185">Reference proteome</keyword>
<feature type="binding site" evidence="8">
    <location>
        <begin position="61"/>
        <end position="62"/>
    </location>
    <ligand>
        <name>NAD(+)</name>
        <dbReference type="ChEBI" id="CHEBI:57540"/>
    </ligand>
</feature>
<dbReference type="GO" id="GO:0051287">
    <property type="term" value="F:NAD binding"/>
    <property type="evidence" value="ECO:0007669"/>
    <property type="project" value="UniProtKB-ARBA"/>
</dbReference>
<dbReference type="Gene3D" id="2.60.200.30">
    <property type="entry name" value="Probable inorganic polyphosphate/atp-NAD kinase, domain 2"/>
    <property type="match status" value="1"/>
</dbReference>
<dbReference type="HAMAP" id="MF_00361">
    <property type="entry name" value="NAD_kinase"/>
    <property type="match status" value="1"/>
</dbReference>
<feature type="binding site" evidence="8">
    <location>
        <position position="235"/>
    </location>
    <ligand>
        <name>NAD(+)</name>
        <dbReference type="ChEBI" id="CHEBI:57540"/>
    </ligand>
</feature>
<feature type="binding site" evidence="8">
    <location>
        <begin position="135"/>
        <end position="136"/>
    </location>
    <ligand>
        <name>NAD(+)</name>
        <dbReference type="ChEBI" id="CHEBI:57540"/>
    </ligand>
</feature>
<sequence length="283" mass="31742">MNRIAIARNPSKDKDNKFIGKVIKKIKEYFSEAEIIPLNSYEIDDYSFVNPLDLIIVLGGDGTILSVARGINGKIKVPILGINIGNLGFLTSIEISEIDKAFKKIKNGDYISEERMLLTCDFPLENKKDKSLALNDIVILRETLSRMINFEIFIDGKRYCNFKGDGLIISTPTGSTAYSFAAGGPFIYPDLDVIILTPICPHTQGIHPIVLNSHSVVEIKAENGKDGAFVNFDGQKAIKLTDKIFVRVKKADEYANIILFDDYDYFKILRSKILNNCREYEGD</sequence>
<dbReference type="InterPro" id="IPR017438">
    <property type="entry name" value="ATP-NAD_kinase_N"/>
</dbReference>
<keyword evidence="5 8" id="KW-0521">NADP</keyword>
<dbReference type="SUPFAM" id="SSF111331">
    <property type="entry name" value="NAD kinase/diacylglycerol kinase-like"/>
    <property type="match status" value="1"/>
</dbReference>
<dbReference type="InterPro" id="IPR017437">
    <property type="entry name" value="ATP-NAD_kinase_PpnK-typ_C"/>
</dbReference>
<evidence type="ECO:0000256" key="4">
    <source>
        <dbReference type="ARBA" id="ARBA00022840"/>
    </source>
</evidence>
<dbReference type="EMBL" id="CP016786">
    <property type="protein sequence ID" value="ASW42694.1"/>
    <property type="molecule type" value="Genomic_DNA"/>
</dbReference>
<organism evidence="9 10">
    <name type="scientific">Clostridium isatidis</name>
    <dbReference type="NCBI Taxonomy" id="182773"/>
    <lineage>
        <taxon>Bacteria</taxon>
        <taxon>Bacillati</taxon>
        <taxon>Bacillota</taxon>
        <taxon>Clostridia</taxon>
        <taxon>Eubacteriales</taxon>
        <taxon>Clostridiaceae</taxon>
        <taxon>Clostridium</taxon>
    </lineage>
</organism>
<dbReference type="PANTHER" id="PTHR20275">
    <property type="entry name" value="NAD KINASE"/>
    <property type="match status" value="1"/>
</dbReference>
<evidence type="ECO:0000256" key="3">
    <source>
        <dbReference type="ARBA" id="ARBA00022777"/>
    </source>
</evidence>
<dbReference type="Gene3D" id="3.40.50.10330">
    <property type="entry name" value="Probable inorganic polyphosphate/atp-NAD kinase, domain 1"/>
    <property type="match status" value="1"/>
</dbReference>
<accession>A0A343JAY6</accession>
<keyword evidence="3 8" id="KW-0418">Kinase</keyword>
<dbReference type="Pfam" id="PF01513">
    <property type="entry name" value="NAD_kinase"/>
    <property type="match status" value="1"/>
</dbReference>
<evidence type="ECO:0000256" key="2">
    <source>
        <dbReference type="ARBA" id="ARBA00022741"/>
    </source>
</evidence>
<keyword evidence="4 8" id="KW-0067">ATP-binding</keyword>
<dbReference type="InterPro" id="IPR016064">
    <property type="entry name" value="NAD/diacylglycerol_kinase_sf"/>
</dbReference>
<evidence type="ECO:0000256" key="8">
    <source>
        <dbReference type="HAMAP-Rule" id="MF_00361"/>
    </source>
</evidence>
<evidence type="ECO:0000256" key="6">
    <source>
        <dbReference type="ARBA" id="ARBA00023027"/>
    </source>
</evidence>
<keyword evidence="8" id="KW-0963">Cytoplasm</keyword>
<dbReference type="KEGG" id="cia:BEN51_04130"/>
<dbReference type="GO" id="GO:0003951">
    <property type="term" value="F:NAD+ kinase activity"/>
    <property type="evidence" value="ECO:0007669"/>
    <property type="project" value="UniProtKB-UniRule"/>
</dbReference>
<evidence type="ECO:0000313" key="10">
    <source>
        <dbReference type="Proteomes" id="UP000264883"/>
    </source>
</evidence>
<dbReference type="PANTHER" id="PTHR20275:SF0">
    <property type="entry name" value="NAD KINASE"/>
    <property type="match status" value="1"/>
</dbReference>
<dbReference type="GO" id="GO:0006741">
    <property type="term" value="P:NADP+ biosynthetic process"/>
    <property type="evidence" value="ECO:0007669"/>
    <property type="project" value="UniProtKB-UniRule"/>
</dbReference>
<proteinExistence type="inferred from homology"/>
<evidence type="ECO:0000313" key="9">
    <source>
        <dbReference type="EMBL" id="ASW42694.1"/>
    </source>
</evidence>
<comment type="function">
    <text evidence="8">Involved in the regulation of the intracellular balance of NAD and NADP, and is a key enzyme in the biosynthesis of NADP. Catalyzes specifically the phosphorylation on 2'-hydroxyl of the adenosine moiety of NAD to yield NADP.</text>
</comment>
<feature type="binding site" evidence="8">
    <location>
        <position position="165"/>
    </location>
    <ligand>
        <name>NAD(+)</name>
        <dbReference type="ChEBI" id="CHEBI:57540"/>
    </ligand>
</feature>
<keyword evidence="2 8" id="KW-0547">Nucleotide-binding</keyword>